<dbReference type="Gene3D" id="2.60.40.1180">
    <property type="entry name" value="Golgi alpha-mannosidase II"/>
    <property type="match status" value="1"/>
</dbReference>
<evidence type="ECO:0000256" key="5">
    <source>
        <dbReference type="ARBA" id="ARBA00023295"/>
    </source>
</evidence>
<dbReference type="PANTHER" id="PTHR10030:SF37">
    <property type="entry name" value="ALPHA-L-FUCOSIDASE-RELATED"/>
    <property type="match status" value="1"/>
</dbReference>
<keyword evidence="5" id="KW-0326">Glycosidase</keyword>
<dbReference type="PANTHER" id="PTHR10030">
    <property type="entry name" value="ALPHA-L-FUCOSIDASE"/>
    <property type="match status" value="1"/>
</dbReference>
<feature type="signal peptide" evidence="6">
    <location>
        <begin position="1"/>
        <end position="23"/>
    </location>
</feature>
<dbReference type="Proteomes" id="UP001290861">
    <property type="component" value="Unassembled WGS sequence"/>
</dbReference>
<dbReference type="InterPro" id="IPR013780">
    <property type="entry name" value="Glyco_hydro_b"/>
</dbReference>
<accession>A0ABU5MY84</accession>
<evidence type="ECO:0000256" key="1">
    <source>
        <dbReference type="ARBA" id="ARBA00007951"/>
    </source>
</evidence>
<evidence type="ECO:0000256" key="3">
    <source>
        <dbReference type="ARBA" id="ARBA00022729"/>
    </source>
</evidence>
<dbReference type="InterPro" id="IPR000933">
    <property type="entry name" value="Glyco_hydro_29"/>
</dbReference>
<comment type="caution">
    <text evidence="9">The sequence shown here is derived from an EMBL/GenBank/DDBJ whole genome shotgun (WGS) entry which is preliminary data.</text>
</comment>
<sequence length="706" mass="79427">MNRFLFKLAICGCGIAIAGSAEAKMVTSPDGKVSLEIANGPFDPTPESLSKMEIPEWFKDAKFGIYAHWNPQSVVEKNNGWYARNMYIEGDPAYKTHLEKYGHPSEFGYKDIIPLFTAEKFNGEEWIKLWKSAGAKYAIGLATHHDNFDMWDSKYNRWNSVNMGPKKDIMAALRDAAEKEGMVFGVTTHLERTWSWLQTNKRADTEGPKKGVPYDGNNPDYQDFYLPPDPNGDDNRQHPKNAPVEWRINWANRMIDLIDHYAPEHMYVDGAIPFRGDDQGFTGLAVIAHHYNRSIQRNGKLTGVFCAKKQAPSHGYWWDGVVTQDFERGRANEIQKDYWQTDTSIGKWFWSGDKHRPASVVIHEFIDIVSKNGNVLLNVPPRGDGSFDANAVALLTEMGAWLQREGDGIYGTRHWLIHGEGPNTFVGGGSFQKDITYTSKDVRYTRSKDGKNIYAHILGWDEDEDEICLQSFAPGYAGGDMKVKSVSLLSTGENLTFRKTARGLEITKPVEQPGPYAYGLKIETADYSKKYAETPYDAFSKRVVQHDADIPLKVFTAQIKGEGARLPWIRRHGGVLDSWSDERAFLEWDVVVTQSGAYVPELIYEDCEDSAHAVLQFSRKSVEGVSDAVLAGDDKGLDEDEGWDIVTEVPVVFSPAEPGQLVTVLMDQAALQVTAGTYRIRLIPDQENVWKAVGFKELHLKNNTDV</sequence>
<name>A0ABU5MY84_9BACT</name>
<reference evidence="9 10" key="1">
    <citation type="journal article" date="2024" name="Appl. Environ. Microbiol.">
        <title>Pontiella agarivorans sp. nov., a novel marine anaerobic bacterium capable of degrading macroalgal polysaccharides and fixing nitrogen.</title>
        <authorList>
            <person name="Liu N."/>
            <person name="Kivenson V."/>
            <person name="Peng X."/>
            <person name="Cui Z."/>
            <person name="Lankiewicz T.S."/>
            <person name="Gosselin K.M."/>
            <person name="English C.J."/>
            <person name="Blair E.M."/>
            <person name="O'Malley M.A."/>
            <person name="Valentine D.L."/>
        </authorList>
    </citation>
    <scope>NUCLEOTIDE SEQUENCE [LARGE SCALE GENOMIC DNA]</scope>
    <source>
        <strain evidence="9 10">NLcol2</strain>
    </source>
</reference>
<evidence type="ECO:0000256" key="2">
    <source>
        <dbReference type="ARBA" id="ARBA00012662"/>
    </source>
</evidence>
<dbReference type="Pfam" id="PF16757">
    <property type="entry name" value="Fucosidase_C"/>
    <property type="match status" value="1"/>
</dbReference>
<evidence type="ECO:0000313" key="9">
    <source>
        <dbReference type="EMBL" id="MDZ8119130.1"/>
    </source>
</evidence>
<dbReference type="InterPro" id="IPR031919">
    <property type="entry name" value="Fucosidase_C"/>
</dbReference>
<evidence type="ECO:0000256" key="4">
    <source>
        <dbReference type="ARBA" id="ARBA00022801"/>
    </source>
</evidence>
<evidence type="ECO:0000313" key="10">
    <source>
        <dbReference type="Proteomes" id="UP001290861"/>
    </source>
</evidence>
<keyword evidence="3 6" id="KW-0732">Signal</keyword>
<keyword evidence="4" id="KW-0378">Hydrolase</keyword>
<protein>
    <recommendedName>
        <fullName evidence="2">alpha-L-fucosidase</fullName>
        <ecNumber evidence="2">3.2.1.51</ecNumber>
    </recommendedName>
</protein>
<comment type="similarity">
    <text evidence="1">Belongs to the glycosyl hydrolase 29 family.</text>
</comment>
<dbReference type="EC" id="3.2.1.51" evidence="2"/>
<dbReference type="Gene3D" id="3.20.20.80">
    <property type="entry name" value="Glycosidases"/>
    <property type="match status" value="1"/>
</dbReference>
<keyword evidence="10" id="KW-1185">Reference proteome</keyword>
<gene>
    <name evidence="9" type="ORF">P9H32_10885</name>
</gene>
<dbReference type="SUPFAM" id="SSF51445">
    <property type="entry name" value="(Trans)glycosidases"/>
    <property type="match status" value="1"/>
</dbReference>
<dbReference type="InterPro" id="IPR017853">
    <property type="entry name" value="GH"/>
</dbReference>
<evidence type="ECO:0000259" key="8">
    <source>
        <dbReference type="Pfam" id="PF16757"/>
    </source>
</evidence>
<dbReference type="SMART" id="SM00812">
    <property type="entry name" value="Alpha_L_fucos"/>
    <property type="match status" value="1"/>
</dbReference>
<organism evidence="9 10">
    <name type="scientific">Pontiella agarivorans</name>
    <dbReference type="NCBI Taxonomy" id="3038953"/>
    <lineage>
        <taxon>Bacteria</taxon>
        <taxon>Pseudomonadati</taxon>
        <taxon>Kiritimatiellota</taxon>
        <taxon>Kiritimatiellia</taxon>
        <taxon>Kiritimatiellales</taxon>
        <taxon>Pontiellaceae</taxon>
        <taxon>Pontiella</taxon>
    </lineage>
</organism>
<evidence type="ECO:0000256" key="6">
    <source>
        <dbReference type="SAM" id="SignalP"/>
    </source>
</evidence>
<feature type="domain" description="Alpha-L-fucosidase C-terminal" evidence="8">
    <location>
        <begin position="438"/>
        <end position="523"/>
    </location>
</feature>
<dbReference type="RefSeq" id="WP_322608919.1">
    <property type="nucleotide sequence ID" value="NZ_JARVCO010000010.1"/>
</dbReference>
<proteinExistence type="inferred from homology"/>
<feature type="chain" id="PRO_5047455797" description="alpha-L-fucosidase" evidence="6">
    <location>
        <begin position="24"/>
        <end position="706"/>
    </location>
</feature>
<feature type="domain" description="Glycoside hydrolase family 29 N-terminal" evidence="7">
    <location>
        <begin position="36"/>
        <end position="406"/>
    </location>
</feature>
<dbReference type="EMBL" id="JARVCO010000010">
    <property type="protein sequence ID" value="MDZ8119130.1"/>
    <property type="molecule type" value="Genomic_DNA"/>
</dbReference>
<dbReference type="InterPro" id="IPR057739">
    <property type="entry name" value="Glyco_hydro_29_N"/>
</dbReference>
<dbReference type="Pfam" id="PF01120">
    <property type="entry name" value="Alpha_L_fucos"/>
    <property type="match status" value="1"/>
</dbReference>
<evidence type="ECO:0000259" key="7">
    <source>
        <dbReference type="Pfam" id="PF01120"/>
    </source>
</evidence>